<comment type="caution">
    <text evidence="8">The sequence shown here is derived from an EMBL/GenBank/DDBJ whole genome shotgun (WGS) entry which is preliminary data.</text>
</comment>
<dbReference type="InterPro" id="IPR056413">
    <property type="entry name" value="TPR_CcmH_CycH"/>
</dbReference>
<protein>
    <submittedName>
        <fullName evidence="8">C-type cytochrome biogenesis protein CcmI</fullName>
    </submittedName>
</protein>
<feature type="domain" description="Cytochrome c-type biogenesis protein H Ig-like" evidence="6">
    <location>
        <begin position="329"/>
        <end position="424"/>
    </location>
</feature>
<dbReference type="Pfam" id="PF23892">
    <property type="entry name" value="Ig_CycH"/>
    <property type="match status" value="1"/>
</dbReference>
<proteinExistence type="predicted"/>
<keyword evidence="9" id="KW-1185">Reference proteome</keyword>
<evidence type="ECO:0000256" key="3">
    <source>
        <dbReference type="ARBA" id="ARBA00022748"/>
    </source>
</evidence>
<dbReference type="InterPro" id="IPR051263">
    <property type="entry name" value="C-type_cytochrome_biogenesis"/>
</dbReference>
<dbReference type="Pfam" id="PF23914">
    <property type="entry name" value="TPR_CcmH_CycH"/>
    <property type="match status" value="1"/>
</dbReference>
<evidence type="ECO:0000259" key="7">
    <source>
        <dbReference type="Pfam" id="PF23914"/>
    </source>
</evidence>
<dbReference type="InterPro" id="IPR017560">
    <property type="entry name" value="Cyt_c_biogenesis_CcmI"/>
</dbReference>
<name>A0ABS5ZEW0_9GAMM</name>
<reference evidence="8 9" key="1">
    <citation type="submission" date="2021-04" db="EMBL/GenBank/DDBJ databases">
        <authorList>
            <person name="Pira H."/>
            <person name="Risdian C."/>
            <person name="Wink J."/>
        </authorList>
    </citation>
    <scope>NUCLEOTIDE SEQUENCE [LARGE SCALE GENOMIC DNA]</scope>
    <source>
        <strain evidence="8 9">WH53</strain>
    </source>
</reference>
<keyword evidence="4" id="KW-0802">TPR repeat</keyword>
<evidence type="ECO:0000256" key="5">
    <source>
        <dbReference type="SAM" id="Phobius"/>
    </source>
</evidence>
<dbReference type="NCBIfam" id="TIGR03142">
    <property type="entry name" value="cytochro_ccmI"/>
    <property type="match status" value="1"/>
</dbReference>
<dbReference type="PANTHER" id="PTHR47870:SF4">
    <property type="entry name" value="CYTOCHROME C-TYPE BIOGENESIS PROTEIN CYCH"/>
    <property type="match status" value="1"/>
</dbReference>
<dbReference type="PANTHER" id="PTHR47870">
    <property type="entry name" value="CYTOCHROME C-TYPE BIOGENESIS PROTEIN CCMH"/>
    <property type="match status" value="1"/>
</dbReference>
<comment type="subcellular location">
    <subcellularLocation>
        <location evidence="1">Cell envelope</location>
    </subcellularLocation>
</comment>
<dbReference type="Gene3D" id="1.25.40.10">
    <property type="entry name" value="Tetratricopeptide repeat domain"/>
    <property type="match status" value="1"/>
</dbReference>
<dbReference type="InterPro" id="IPR011990">
    <property type="entry name" value="TPR-like_helical_dom_sf"/>
</dbReference>
<feature type="domain" description="Cytochrome c-type biogenesis protein H TPR" evidence="7">
    <location>
        <begin position="142"/>
        <end position="272"/>
    </location>
</feature>
<dbReference type="Proteomes" id="UP000690515">
    <property type="component" value="Unassembled WGS sequence"/>
</dbReference>
<evidence type="ECO:0000256" key="1">
    <source>
        <dbReference type="ARBA" id="ARBA00004196"/>
    </source>
</evidence>
<keyword evidence="3" id="KW-0201">Cytochrome c-type biogenesis</keyword>
<evidence type="ECO:0000256" key="4">
    <source>
        <dbReference type="ARBA" id="ARBA00022803"/>
    </source>
</evidence>
<accession>A0ABS5ZEW0</accession>
<feature type="transmembrane region" description="Helical" evidence="5">
    <location>
        <begin position="112"/>
        <end position="132"/>
    </location>
</feature>
<evidence type="ECO:0000256" key="2">
    <source>
        <dbReference type="ARBA" id="ARBA00022737"/>
    </source>
</evidence>
<gene>
    <name evidence="8" type="primary">ccmI</name>
    <name evidence="8" type="ORF">KCG35_15740</name>
</gene>
<dbReference type="InterPro" id="IPR056412">
    <property type="entry name" value="Ig_CycH"/>
</dbReference>
<dbReference type="EMBL" id="JAGSOY010000040">
    <property type="protein sequence ID" value="MBU2712520.1"/>
    <property type="molecule type" value="Genomic_DNA"/>
</dbReference>
<evidence type="ECO:0000313" key="8">
    <source>
        <dbReference type="EMBL" id="MBU2712520.1"/>
    </source>
</evidence>
<keyword evidence="2" id="KW-0677">Repeat</keyword>
<dbReference type="SUPFAM" id="SSF48452">
    <property type="entry name" value="TPR-like"/>
    <property type="match status" value="1"/>
</dbReference>
<evidence type="ECO:0000313" key="9">
    <source>
        <dbReference type="Proteomes" id="UP000690515"/>
    </source>
</evidence>
<feature type="transmembrane region" description="Helical" evidence="5">
    <location>
        <begin position="6"/>
        <end position="25"/>
    </location>
</feature>
<organism evidence="8 9">
    <name type="scientific">Zooshikella harenae</name>
    <dbReference type="NCBI Taxonomy" id="2827238"/>
    <lineage>
        <taxon>Bacteria</taxon>
        <taxon>Pseudomonadati</taxon>
        <taxon>Pseudomonadota</taxon>
        <taxon>Gammaproteobacteria</taxon>
        <taxon>Oceanospirillales</taxon>
        <taxon>Zooshikellaceae</taxon>
        <taxon>Zooshikella</taxon>
    </lineage>
</organism>
<keyword evidence="5" id="KW-0812">Transmembrane</keyword>
<evidence type="ECO:0000259" key="6">
    <source>
        <dbReference type="Pfam" id="PF23892"/>
    </source>
</evidence>
<keyword evidence="5" id="KW-0472">Membrane</keyword>
<sequence>MMMLYWISLIVLALVAVFFILSPLLRKTVATASALNTTDDMVLVLEKQQDKLNVTLYQQRLAELNSSLECGDISAIDHQTMVVELQRQLLKDVQGKEELDQTQGITPKLARLSMWGMAFIVPCLALAIYWQLGASQELAMVASMPSSAELANLSLPELTKKLESAVQKQPENKDGWFWLARVYAAQQRYSDSLTAYQTLQSLVPNDAEVMARLAETLYLANGNRMTDEVIAYAKQALQHKPKQQIALGLLGIAAFESGKYQLAIDHWQQILDSGIPEGEAQPIQQGITKARQLLAEQQTEQSSLVNAPSSAQADIDRGTASTATAAVKLQVLVEVDPKLLTTLPRTAKVYVLARPVGVKMPVAVSVLQLSELPRLVTLDDSQSMMPDMKLSQQTTVDVVALVSATGNPKQVNGRMVQSGVSIKDQDDVIKLKIPFEP</sequence>
<keyword evidence="5" id="KW-1133">Transmembrane helix</keyword>